<dbReference type="SUPFAM" id="SSF56059">
    <property type="entry name" value="Glutathione synthetase ATP-binding domain-like"/>
    <property type="match status" value="1"/>
</dbReference>
<evidence type="ECO:0000256" key="5">
    <source>
        <dbReference type="ARBA" id="ARBA00022723"/>
    </source>
</evidence>
<feature type="compositionally biased region" description="Basic and acidic residues" evidence="13">
    <location>
        <begin position="80"/>
        <end position="91"/>
    </location>
</feature>
<keyword evidence="10" id="KW-0573">Peptidoglycan synthesis</keyword>
<dbReference type="GO" id="GO:0046872">
    <property type="term" value="F:metal ion binding"/>
    <property type="evidence" value="ECO:0007669"/>
    <property type="project" value="UniProtKB-KW"/>
</dbReference>
<dbReference type="PROSITE" id="PS00844">
    <property type="entry name" value="DALA_DALA_LIGASE_2"/>
    <property type="match status" value="1"/>
</dbReference>
<dbReference type="Pfam" id="PF07478">
    <property type="entry name" value="Dala_Dala_lig_C"/>
    <property type="match status" value="1"/>
</dbReference>
<keyword evidence="7" id="KW-0067">ATP-binding</keyword>
<dbReference type="GO" id="GO:0005829">
    <property type="term" value="C:cytosol"/>
    <property type="evidence" value="ECO:0007669"/>
    <property type="project" value="TreeGrafter"/>
</dbReference>
<proteinExistence type="inferred from homology"/>
<keyword evidence="12" id="KW-0961">Cell wall biogenesis/degradation</keyword>
<dbReference type="Pfam" id="PF01820">
    <property type="entry name" value="Dala_Dala_lig_N"/>
    <property type="match status" value="1"/>
</dbReference>
<evidence type="ECO:0000256" key="3">
    <source>
        <dbReference type="ARBA" id="ARBA00010871"/>
    </source>
</evidence>
<organism evidence="15">
    <name type="scientific">marine metagenome</name>
    <dbReference type="NCBI Taxonomy" id="408172"/>
    <lineage>
        <taxon>unclassified sequences</taxon>
        <taxon>metagenomes</taxon>
        <taxon>ecological metagenomes</taxon>
    </lineage>
</organism>
<keyword evidence="9" id="KW-0133">Cell shape</keyword>
<dbReference type="PIRSF" id="PIRSF039102">
    <property type="entry name" value="Ddl/VanB"/>
    <property type="match status" value="1"/>
</dbReference>
<dbReference type="PANTHER" id="PTHR23132">
    <property type="entry name" value="D-ALANINE--D-ALANINE LIGASE"/>
    <property type="match status" value="1"/>
</dbReference>
<dbReference type="PROSITE" id="PS00843">
    <property type="entry name" value="DALA_DALA_LIGASE_1"/>
    <property type="match status" value="1"/>
</dbReference>
<keyword evidence="8" id="KW-0460">Magnesium</keyword>
<name>A0A382LJP1_9ZZZZ</name>
<accession>A0A382LJP1</accession>
<comment type="similarity">
    <text evidence="3">Belongs to the D-alanine--D-alanine ligase family.</text>
</comment>
<keyword evidence="11" id="KW-0464">Manganese</keyword>
<dbReference type="PROSITE" id="PS50975">
    <property type="entry name" value="ATP_GRASP"/>
    <property type="match status" value="1"/>
</dbReference>
<reference evidence="15" key="1">
    <citation type="submission" date="2018-05" db="EMBL/GenBank/DDBJ databases">
        <authorList>
            <person name="Lanie J.A."/>
            <person name="Ng W.-L."/>
            <person name="Kazmierczak K.M."/>
            <person name="Andrzejewski T.M."/>
            <person name="Davidsen T.M."/>
            <person name="Wayne K.J."/>
            <person name="Tettelin H."/>
            <person name="Glass J.I."/>
            <person name="Rusch D."/>
            <person name="Podicherti R."/>
            <person name="Tsui H.-C.T."/>
            <person name="Winkler M.E."/>
        </authorList>
    </citation>
    <scope>NUCLEOTIDE SEQUENCE</scope>
</reference>
<feature type="domain" description="ATP-grasp" evidence="14">
    <location>
        <begin position="144"/>
        <end position="342"/>
    </location>
</feature>
<comment type="cofactor">
    <cofactor evidence="2">
        <name>Mg(2+)</name>
        <dbReference type="ChEBI" id="CHEBI:18420"/>
    </cofactor>
</comment>
<dbReference type="Gene3D" id="3.30.470.20">
    <property type="entry name" value="ATP-grasp fold, B domain"/>
    <property type="match status" value="1"/>
</dbReference>
<evidence type="ECO:0000256" key="7">
    <source>
        <dbReference type="ARBA" id="ARBA00022840"/>
    </source>
</evidence>
<dbReference type="InterPro" id="IPR011095">
    <property type="entry name" value="Dala_Dala_lig_C"/>
</dbReference>
<evidence type="ECO:0000256" key="12">
    <source>
        <dbReference type="ARBA" id="ARBA00023316"/>
    </source>
</evidence>
<feature type="non-terminal residue" evidence="15">
    <location>
        <position position="344"/>
    </location>
</feature>
<dbReference type="HAMAP" id="MF_00047">
    <property type="entry name" value="Dala_Dala_lig"/>
    <property type="match status" value="1"/>
</dbReference>
<protein>
    <recommendedName>
        <fullName evidence="14">ATP-grasp domain-containing protein</fullName>
    </recommendedName>
</protein>
<sequence length="344" mass="38464">MNHSRLKVGLICGGTSGEHQVSLISAYHIQKALDRSRFDVQMIGISQEGSWFLGESEGFLEHHDDVRKVSFSSSQPVNIPERRPLESTEKKSNSLDEIDVFFPITHGRFGEDGALQGLLEMAGKPYVGSNVYGSAICMDKDVCKRLLVLQGIPVVPYRVFRSGEHVRHEELVQELGPTFFVKPSREGSSLGVSKARTANEFEEALKIAFGIDRKILVEKATQGREIECSVLGNDKPVAAEVLGEIVPKHEYYSYEAKYVDDEGAKLVIPAQIEEDTARRIQETAVDAFRCTECRGMARVDFFLEDDGSFFINEINTLPGFTSISMYPILWEASGFPYSKLLERL</sequence>
<evidence type="ECO:0000256" key="2">
    <source>
        <dbReference type="ARBA" id="ARBA00001946"/>
    </source>
</evidence>
<dbReference type="AlphaFoldDB" id="A0A382LJP1"/>
<dbReference type="GO" id="GO:0071555">
    <property type="term" value="P:cell wall organization"/>
    <property type="evidence" value="ECO:0007669"/>
    <property type="project" value="UniProtKB-KW"/>
</dbReference>
<dbReference type="InterPro" id="IPR011127">
    <property type="entry name" value="Dala_Dala_lig_N"/>
</dbReference>
<dbReference type="InterPro" id="IPR000291">
    <property type="entry name" value="D-Ala_lig_Van_CS"/>
</dbReference>
<evidence type="ECO:0000256" key="4">
    <source>
        <dbReference type="ARBA" id="ARBA00022598"/>
    </source>
</evidence>
<dbReference type="PANTHER" id="PTHR23132:SF25">
    <property type="entry name" value="D-ALANINE--D-ALANINE LIGASE A"/>
    <property type="match status" value="1"/>
</dbReference>
<feature type="region of interest" description="Disordered" evidence="13">
    <location>
        <begin position="71"/>
        <end position="91"/>
    </location>
</feature>
<dbReference type="NCBIfam" id="TIGR01205">
    <property type="entry name" value="D_ala_D_alaTIGR"/>
    <property type="match status" value="1"/>
</dbReference>
<dbReference type="InterPro" id="IPR013815">
    <property type="entry name" value="ATP_grasp_subdomain_1"/>
</dbReference>
<evidence type="ECO:0000256" key="10">
    <source>
        <dbReference type="ARBA" id="ARBA00022984"/>
    </source>
</evidence>
<dbReference type="GO" id="GO:0009252">
    <property type="term" value="P:peptidoglycan biosynthetic process"/>
    <property type="evidence" value="ECO:0007669"/>
    <property type="project" value="UniProtKB-KW"/>
</dbReference>
<evidence type="ECO:0000256" key="11">
    <source>
        <dbReference type="ARBA" id="ARBA00023211"/>
    </source>
</evidence>
<dbReference type="EMBL" id="UINC01087243">
    <property type="protein sequence ID" value="SVC36453.1"/>
    <property type="molecule type" value="Genomic_DNA"/>
</dbReference>
<evidence type="ECO:0000256" key="8">
    <source>
        <dbReference type="ARBA" id="ARBA00022842"/>
    </source>
</evidence>
<dbReference type="Gene3D" id="3.40.50.20">
    <property type="match status" value="1"/>
</dbReference>
<evidence type="ECO:0000256" key="1">
    <source>
        <dbReference type="ARBA" id="ARBA00001936"/>
    </source>
</evidence>
<keyword evidence="6" id="KW-0547">Nucleotide-binding</keyword>
<dbReference type="GO" id="GO:0005524">
    <property type="term" value="F:ATP binding"/>
    <property type="evidence" value="ECO:0007669"/>
    <property type="project" value="UniProtKB-KW"/>
</dbReference>
<evidence type="ECO:0000256" key="13">
    <source>
        <dbReference type="SAM" id="MobiDB-lite"/>
    </source>
</evidence>
<dbReference type="InterPro" id="IPR005905">
    <property type="entry name" value="D_ala_D_ala"/>
</dbReference>
<evidence type="ECO:0000256" key="9">
    <source>
        <dbReference type="ARBA" id="ARBA00022960"/>
    </source>
</evidence>
<comment type="cofactor">
    <cofactor evidence="1">
        <name>Mn(2+)</name>
        <dbReference type="ChEBI" id="CHEBI:29035"/>
    </cofactor>
</comment>
<dbReference type="FunFam" id="3.30.470.20:FF:000008">
    <property type="entry name" value="D-alanine--D-alanine ligase"/>
    <property type="match status" value="1"/>
</dbReference>
<dbReference type="GO" id="GO:0008360">
    <property type="term" value="P:regulation of cell shape"/>
    <property type="evidence" value="ECO:0007669"/>
    <property type="project" value="UniProtKB-KW"/>
</dbReference>
<gene>
    <name evidence="15" type="ORF">METZ01_LOCUS289307</name>
</gene>
<dbReference type="InterPro" id="IPR011761">
    <property type="entry name" value="ATP-grasp"/>
</dbReference>
<dbReference type="InterPro" id="IPR016185">
    <property type="entry name" value="PreATP-grasp_dom_sf"/>
</dbReference>
<keyword evidence="4" id="KW-0436">Ligase</keyword>
<dbReference type="SUPFAM" id="SSF52440">
    <property type="entry name" value="PreATP-grasp domain"/>
    <property type="match status" value="1"/>
</dbReference>
<dbReference type="GO" id="GO:0008716">
    <property type="term" value="F:D-alanine-D-alanine ligase activity"/>
    <property type="evidence" value="ECO:0007669"/>
    <property type="project" value="InterPro"/>
</dbReference>
<evidence type="ECO:0000259" key="14">
    <source>
        <dbReference type="PROSITE" id="PS50975"/>
    </source>
</evidence>
<evidence type="ECO:0000256" key="6">
    <source>
        <dbReference type="ARBA" id="ARBA00022741"/>
    </source>
</evidence>
<keyword evidence="5" id="KW-0479">Metal-binding</keyword>
<evidence type="ECO:0000313" key="15">
    <source>
        <dbReference type="EMBL" id="SVC36453.1"/>
    </source>
</evidence>
<dbReference type="Gene3D" id="3.30.1490.20">
    <property type="entry name" value="ATP-grasp fold, A domain"/>
    <property type="match status" value="1"/>
</dbReference>
<dbReference type="NCBIfam" id="NF002528">
    <property type="entry name" value="PRK01966.1-4"/>
    <property type="match status" value="1"/>
</dbReference>